<dbReference type="Proteomes" id="UP000463975">
    <property type="component" value="Chromosome"/>
</dbReference>
<name>A0A6P1NFH0_9PROT</name>
<dbReference type="KEGG" id="bomb:GT348_07170"/>
<reference evidence="2 3" key="1">
    <citation type="submission" date="2020-01" db="EMBL/GenBank/DDBJ databases">
        <title>Genome sequencing of strain KACC 21507.</title>
        <authorList>
            <person name="Heo J."/>
            <person name="Kim S.-J."/>
            <person name="Kim J.-S."/>
            <person name="Hong S.-B."/>
            <person name="Kwon S.-W."/>
        </authorList>
    </citation>
    <scope>NUCLEOTIDE SEQUENCE [LARGE SCALE GENOMIC DNA]</scope>
    <source>
        <strain evidence="2 3">KACC 21507</strain>
    </source>
</reference>
<protein>
    <recommendedName>
        <fullName evidence="4">DUF1311 domain-containing protein</fullName>
    </recommendedName>
</protein>
<gene>
    <name evidence="2" type="ORF">GT348_07170</name>
</gene>
<evidence type="ECO:0000256" key="1">
    <source>
        <dbReference type="SAM" id="SignalP"/>
    </source>
</evidence>
<organism evidence="2 3">
    <name type="scientific">Aristophania vespae</name>
    <dbReference type="NCBI Taxonomy" id="2697033"/>
    <lineage>
        <taxon>Bacteria</taxon>
        <taxon>Pseudomonadati</taxon>
        <taxon>Pseudomonadota</taxon>
        <taxon>Alphaproteobacteria</taxon>
        <taxon>Acetobacterales</taxon>
        <taxon>Acetobacteraceae</taxon>
        <taxon>Aristophania</taxon>
    </lineage>
</organism>
<evidence type="ECO:0000313" key="2">
    <source>
        <dbReference type="EMBL" id="QHI96043.1"/>
    </source>
</evidence>
<keyword evidence="1" id="KW-0732">Signal</keyword>
<dbReference type="EMBL" id="CP047652">
    <property type="protein sequence ID" value="QHI96043.1"/>
    <property type="molecule type" value="Genomic_DNA"/>
</dbReference>
<feature type="chain" id="PRO_5027061659" description="DUF1311 domain-containing protein" evidence="1">
    <location>
        <begin position="23"/>
        <end position="169"/>
    </location>
</feature>
<dbReference type="RefSeq" id="WP_160619116.1">
    <property type="nucleotide sequence ID" value="NZ_CP047652.1"/>
</dbReference>
<accession>A0A6P1NFH0</accession>
<evidence type="ECO:0008006" key="4">
    <source>
        <dbReference type="Google" id="ProtNLM"/>
    </source>
</evidence>
<dbReference type="AlphaFoldDB" id="A0A6P1NFH0"/>
<proteinExistence type="predicted"/>
<sequence>MLKLVKTIFGSAALIYCVSAHAKPFTNEDAIKEAKTYEFYCGDTHTKSECAEAQENFIQDYQNAYAGDYASVTRVADTLWEYRDRSDIVPAMIEACSWQYVVMSYDLKKLPKKDGENMIKICAPAMGKGTKSGLKFSPTRNRLIHARALDIVNIIGAHTVDAVDSDSDE</sequence>
<evidence type="ECO:0000313" key="3">
    <source>
        <dbReference type="Proteomes" id="UP000463975"/>
    </source>
</evidence>
<keyword evidence="3" id="KW-1185">Reference proteome</keyword>
<feature type="signal peptide" evidence="1">
    <location>
        <begin position="1"/>
        <end position="22"/>
    </location>
</feature>